<dbReference type="PROSITE" id="PS00296">
    <property type="entry name" value="CHAPERONINS_CPN60"/>
    <property type="match status" value="1"/>
</dbReference>
<dbReference type="CDD" id="cd03344">
    <property type="entry name" value="GroEL"/>
    <property type="match status" value="1"/>
</dbReference>
<evidence type="ECO:0000256" key="6">
    <source>
        <dbReference type="PROSITE-ProRule" id="PRU01052"/>
    </source>
</evidence>
<dbReference type="EMBL" id="JAQQAF010000009">
    <property type="protein sequence ID" value="KAJ8460868.1"/>
    <property type="molecule type" value="Genomic_DNA"/>
</dbReference>
<dbReference type="AlphaFoldDB" id="A0AAV8PV88"/>
<dbReference type="FunFam" id="3.50.7.10:FF:000001">
    <property type="entry name" value="60 kDa chaperonin"/>
    <property type="match status" value="1"/>
</dbReference>
<dbReference type="GO" id="GO:0042026">
    <property type="term" value="P:protein refolding"/>
    <property type="evidence" value="ECO:0007669"/>
    <property type="project" value="InterPro"/>
</dbReference>
<evidence type="ECO:0000256" key="4">
    <source>
        <dbReference type="ARBA" id="ARBA00023134"/>
    </source>
</evidence>
<dbReference type="PANTHER" id="PTHR45633">
    <property type="entry name" value="60 KDA HEAT SHOCK PROTEIN, MITOCHONDRIAL"/>
    <property type="match status" value="1"/>
</dbReference>
<evidence type="ECO:0000256" key="1">
    <source>
        <dbReference type="ARBA" id="ARBA00006607"/>
    </source>
</evidence>
<dbReference type="InterPro" id="IPR018370">
    <property type="entry name" value="Chaperonin_Cpn60_CS"/>
</dbReference>
<keyword evidence="3" id="KW-0067">ATP-binding</keyword>
<dbReference type="InterPro" id="IPR002423">
    <property type="entry name" value="Cpn60/GroEL/TCP-1"/>
</dbReference>
<protein>
    <recommendedName>
        <fullName evidence="8">GB1/RHD3-type G domain-containing protein</fullName>
    </recommendedName>
</protein>
<comment type="similarity">
    <text evidence="6">Belongs to the TRAFAC class dynamin-like GTPase superfamily. GB1/RHD3 GTPase family.</text>
</comment>
<proteinExistence type="inferred from homology"/>
<dbReference type="PROSITE" id="PS51715">
    <property type="entry name" value="G_GB1_RHD3"/>
    <property type="match status" value="1"/>
</dbReference>
<dbReference type="GO" id="GO:0005524">
    <property type="term" value="F:ATP binding"/>
    <property type="evidence" value="ECO:0007669"/>
    <property type="project" value="UniProtKB-KW"/>
</dbReference>
<dbReference type="Gene3D" id="3.50.7.10">
    <property type="entry name" value="GroEL"/>
    <property type="match status" value="1"/>
</dbReference>
<dbReference type="Gene3D" id="3.40.50.300">
    <property type="entry name" value="P-loop containing nucleotide triphosphate hydrolases"/>
    <property type="match status" value="1"/>
</dbReference>
<dbReference type="SUPFAM" id="SSF48592">
    <property type="entry name" value="GroEL equatorial domain-like"/>
    <property type="match status" value="1"/>
</dbReference>
<keyword evidence="4" id="KW-0342">GTP-binding</keyword>
<dbReference type="InterPro" id="IPR027410">
    <property type="entry name" value="TCP-1-like_intermed_sf"/>
</dbReference>
<reference evidence="9 10" key="1">
    <citation type="submission" date="2022-12" db="EMBL/GenBank/DDBJ databases">
        <title>Chromosome-scale assembly of the Ensete ventricosum genome.</title>
        <authorList>
            <person name="Dussert Y."/>
            <person name="Stocks J."/>
            <person name="Wendawek A."/>
            <person name="Woldeyes F."/>
            <person name="Nichols R.A."/>
            <person name="Borrell J.S."/>
        </authorList>
    </citation>
    <scope>NUCLEOTIDE SEQUENCE [LARGE SCALE GENOMIC DNA]</scope>
    <source>
        <strain evidence="10">cv. Maze</strain>
        <tissue evidence="9">Seeds</tissue>
    </source>
</reference>
<keyword evidence="2" id="KW-0547">Nucleotide-binding</keyword>
<dbReference type="PRINTS" id="PR00298">
    <property type="entry name" value="CHAPERONIN60"/>
</dbReference>
<dbReference type="GO" id="GO:0140662">
    <property type="term" value="F:ATP-dependent protein folding chaperone"/>
    <property type="evidence" value="ECO:0007669"/>
    <property type="project" value="InterPro"/>
</dbReference>
<evidence type="ECO:0000256" key="3">
    <source>
        <dbReference type="ARBA" id="ARBA00022840"/>
    </source>
</evidence>
<dbReference type="SUPFAM" id="SSF52029">
    <property type="entry name" value="GroEL apical domain-like"/>
    <property type="match status" value="1"/>
</dbReference>
<dbReference type="SUPFAM" id="SSF54849">
    <property type="entry name" value="GroEL-intermediate domain like"/>
    <property type="match status" value="1"/>
</dbReference>
<accession>A0AAV8PV88</accession>
<dbReference type="InterPro" id="IPR001844">
    <property type="entry name" value="Cpn60/GroEL"/>
</dbReference>
<comment type="caution">
    <text evidence="9">The sequence shown here is derived from an EMBL/GenBank/DDBJ whole genome shotgun (WGS) entry which is preliminary data.</text>
</comment>
<dbReference type="InterPro" id="IPR027409">
    <property type="entry name" value="GroEL-like_apical_dom_sf"/>
</dbReference>
<gene>
    <name evidence="9" type="ORF">OPV22_033794</name>
</gene>
<dbReference type="InterPro" id="IPR027417">
    <property type="entry name" value="P-loop_NTPase"/>
</dbReference>
<comment type="similarity">
    <text evidence="1 7">Belongs to the chaperonin (HSP60) family.</text>
</comment>
<dbReference type="Gene3D" id="3.30.260.10">
    <property type="entry name" value="TCP-1-like chaperonin intermediate domain"/>
    <property type="match status" value="1"/>
</dbReference>
<evidence type="ECO:0000256" key="2">
    <source>
        <dbReference type="ARBA" id="ARBA00022741"/>
    </source>
</evidence>
<evidence type="ECO:0000256" key="5">
    <source>
        <dbReference type="ARBA" id="ARBA00023186"/>
    </source>
</evidence>
<dbReference type="Pfam" id="PF00118">
    <property type="entry name" value="Cpn60_TCP1"/>
    <property type="match status" value="1"/>
</dbReference>
<feature type="domain" description="GB1/RHD3-type G" evidence="8">
    <location>
        <begin position="75"/>
        <end position="157"/>
    </location>
</feature>
<evidence type="ECO:0000256" key="7">
    <source>
        <dbReference type="RuleBase" id="RU000418"/>
    </source>
</evidence>
<evidence type="ECO:0000313" key="10">
    <source>
        <dbReference type="Proteomes" id="UP001222027"/>
    </source>
</evidence>
<keyword evidence="5" id="KW-0143">Chaperone</keyword>
<dbReference type="Gene3D" id="1.10.560.10">
    <property type="entry name" value="GroEL-like equatorial domain"/>
    <property type="match status" value="1"/>
</dbReference>
<evidence type="ECO:0000313" key="9">
    <source>
        <dbReference type="EMBL" id="KAJ8460868.1"/>
    </source>
</evidence>
<organism evidence="9 10">
    <name type="scientific">Ensete ventricosum</name>
    <name type="common">Abyssinian banana</name>
    <name type="synonym">Musa ensete</name>
    <dbReference type="NCBI Taxonomy" id="4639"/>
    <lineage>
        <taxon>Eukaryota</taxon>
        <taxon>Viridiplantae</taxon>
        <taxon>Streptophyta</taxon>
        <taxon>Embryophyta</taxon>
        <taxon>Tracheophyta</taxon>
        <taxon>Spermatophyta</taxon>
        <taxon>Magnoliopsida</taxon>
        <taxon>Liliopsida</taxon>
        <taxon>Zingiberales</taxon>
        <taxon>Musaceae</taxon>
        <taxon>Ensete</taxon>
    </lineage>
</organism>
<keyword evidence="10" id="KW-1185">Reference proteome</keyword>
<dbReference type="SUPFAM" id="SSF52540">
    <property type="entry name" value="P-loop containing nucleoside triphosphate hydrolases"/>
    <property type="match status" value="1"/>
</dbReference>
<sequence>MQTQSGRTLSQSPFPSSSSSLVEVIHLSSYDPLQISIPLPGKPANSFLCLFAHLSSEKLLSEVRYQQTKELFVRKSTLLNHLSGTNFREMDALEEAKSQTTKGIWLAKCTDIEPFTVVMDLEGTDGRDRGEDDTAFEKQRTLFALAVSEIVLINMEVEVTALSSYEEKEDLFKEQVATFKTYFIIPFHLVDLLGTDRVLFQLQDFGLALNRYRMPSRRIKTFNFLHKIANEKLARKSADEGWVQLEEAVQHGIAPGFGKKAHCNPETNAHINPANMSEYLGRRSSFQKQRDAGKIGSVLLLCARSYIAKDINFGVGARAAMLQGVNELAEAVKVTMGPKGQTVIIQKSRGGVKVTKDGVTVAKSIEFKERCKNVGADLVKQVAKATNTAAGDGTTCATVLTQAILAEGCKSLAAGINVMDLRHGINMAVDTVISHLKHRAWMISTPEEITQVATISANNEREIGELIARAMERVGKDGVITVSDGNTLDNEMEVVEGMKLGRGYMSPYFITDVKTQKFVGDTCYSCSRIFLEMLKKNYNHLGYIKKLAKVLVREPKSLPTCDSVKELENPFILIHDKKISDMNSLVRILELALKNHRALLIVAEDLENNALAMLLLNKHRAGIKVCAIKAPGFGENRRANLEDLAILTGGEVITEDRGMNLETIKVTVSLDGTIILHGGGDKKLIEEWCEQLRTTMEKSTAMFDKEKAQERLSKLSGGVAVLKIGGASEAEVGEKKDRVTDAVNAARAAVEEGILPGGGVSLLYATKELDKIQTSNSDENIGVQIIKNALKAPTLTIAGNAGVDGAIVVGKLLEQENLNLGYNAAKGFMSRNVSRMM</sequence>
<evidence type="ECO:0000259" key="8">
    <source>
        <dbReference type="PROSITE" id="PS51715"/>
    </source>
</evidence>
<dbReference type="GO" id="GO:0005525">
    <property type="term" value="F:GTP binding"/>
    <property type="evidence" value="ECO:0007669"/>
    <property type="project" value="UniProtKB-KW"/>
</dbReference>
<name>A0AAV8PV88_ENSVE</name>
<dbReference type="Pfam" id="PF05879">
    <property type="entry name" value="RHD3_GTPase"/>
    <property type="match status" value="1"/>
</dbReference>
<dbReference type="InterPro" id="IPR030386">
    <property type="entry name" value="G_GB1_RHD3_dom"/>
</dbReference>
<dbReference type="Proteomes" id="UP001222027">
    <property type="component" value="Unassembled WGS sequence"/>
</dbReference>
<dbReference type="InterPro" id="IPR027413">
    <property type="entry name" value="GROEL-like_equatorial_sf"/>
</dbReference>